<dbReference type="PROSITE" id="PS51295">
    <property type="entry name" value="CRM"/>
    <property type="match status" value="1"/>
</dbReference>
<proteinExistence type="predicted"/>
<comment type="caution">
    <text evidence="4">The sequence shown here is derived from an EMBL/GenBank/DDBJ whole genome shotgun (WGS) entry which is preliminary data.</text>
</comment>
<dbReference type="SUPFAM" id="SSF75471">
    <property type="entry name" value="YhbY-like"/>
    <property type="match status" value="1"/>
</dbReference>
<organism evidence="4 5">
    <name type="scientific">Desulfosalsimonas propionicica</name>
    <dbReference type="NCBI Taxonomy" id="332175"/>
    <lineage>
        <taxon>Bacteria</taxon>
        <taxon>Pseudomonadati</taxon>
        <taxon>Thermodesulfobacteriota</taxon>
        <taxon>Desulfobacteria</taxon>
        <taxon>Desulfobacterales</taxon>
        <taxon>Desulfosalsimonadaceae</taxon>
        <taxon>Desulfosalsimonas</taxon>
    </lineage>
</organism>
<dbReference type="PANTHER" id="PTHR40065:SF3">
    <property type="entry name" value="RNA-BINDING PROTEIN YHBY"/>
    <property type="match status" value="1"/>
</dbReference>
<gene>
    <name evidence="4" type="ORF">HNR65_001957</name>
</gene>
<dbReference type="Proteomes" id="UP000525298">
    <property type="component" value="Unassembled WGS sequence"/>
</dbReference>
<dbReference type="Pfam" id="PF01985">
    <property type="entry name" value="CRS1_YhbY"/>
    <property type="match status" value="1"/>
</dbReference>
<dbReference type="AlphaFoldDB" id="A0A7W0HKW5"/>
<keyword evidence="5" id="KW-1185">Reference proteome</keyword>
<evidence type="ECO:0000259" key="3">
    <source>
        <dbReference type="PROSITE" id="PS51295"/>
    </source>
</evidence>
<name>A0A7W0HKW5_9BACT</name>
<dbReference type="RefSeq" id="WP_220128341.1">
    <property type="nucleotide sequence ID" value="NZ_JACDUS010000004.1"/>
</dbReference>
<dbReference type="InterPro" id="IPR051925">
    <property type="entry name" value="RNA-binding_domain"/>
</dbReference>
<dbReference type="EMBL" id="JACDUS010000004">
    <property type="protein sequence ID" value="MBA2881630.1"/>
    <property type="molecule type" value="Genomic_DNA"/>
</dbReference>
<evidence type="ECO:0000256" key="2">
    <source>
        <dbReference type="PROSITE-ProRule" id="PRU00626"/>
    </source>
</evidence>
<sequence length="105" mass="11921">MQALKGFQKTWLRGRAHDIKPVVFIGQKGLSPSVIEAVADAIETHELIKVKFLDFKDKQQKQTIAQTISEQTGSELVGMIGHMAIFFRQHPEPEKQKVRLPDRAK</sequence>
<evidence type="ECO:0000313" key="5">
    <source>
        <dbReference type="Proteomes" id="UP000525298"/>
    </source>
</evidence>
<dbReference type="GO" id="GO:0003723">
    <property type="term" value="F:RNA binding"/>
    <property type="evidence" value="ECO:0007669"/>
    <property type="project" value="UniProtKB-UniRule"/>
</dbReference>
<feature type="domain" description="CRM" evidence="3">
    <location>
        <begin position="2"/>
        <end position="99"/>
    </location>
</feature>
<dbReference type="InterPro" id="IPR035920">
    <property type="entry name" value="YhbY-like_sf"/>
</dbReference>
<dbReference type="PANTHER" id="PTHR40065">
    <property type="entry name" value="RNA-BINDING PROTEIN YHBY"/>
    <property type="match status" value="1"/>
</dbReference>
<protein>
    <submittedName>
        <fullName evidence="4">RNA-binding protein</fullName>
    </submittedName>
</protein>
<evidence type="ECO:0000313" key="4">
    <source>
        <dbReference type="EMBL" id="MBA2881630.1"/>
    </source>
</evidence>
<evidence type="ECO:0000256" key="1">
    <source>
        <dbReference type="ARBA" id="ARBA00022884"/>
    </source>
</evidence>
<dbReference type="Gene3D" id="3.30.110.60">
    <property type="entry name" value="YhbY-like"/>
    <property type="match status" value="1"/>
</dbReference>
<accession>A0A7W0HKW5</accession>
<dbReference type="SMART" id="SM01103">
    <property type="entry name" value="CRS1_YhbY"/>
    <property type="match status" value="1"/>
</dbReference>
<dbReference type="InterPro" id="IPR001890">
    <property type="entry name" value="RNA-binding_CRM"/>
</dbReference>
<reference evidence="4 5" key="1">
    <citation type="submission" date="2020-07" db="EMBL/GenBank/DDBJ databases">
        <title>Genomic Encyclopedia of Type Strains, Phase IV (KMG-IV): sequencing the most valuable type-strain genomes for metagenomic binning, comparative biology and taxonomic classification.</title>
        <authorList>
            <person name="Goeker M."/>
        </authorList>
    </citation>
    <scope>NUCLEOTIDE SEQUENCE [LARGE SCALE GENOMIC DNA]</scope>
    <source>
        <strain evidence="4 5">DSM 17721</strain>
    </source>
</reference>
<keyword evidence="1 2" id="KW-0694">RNA-binding</keyword>